<dbReference type="AlphaFoldDB" id="A0A857N4M2"/>
<dbReference type="InterPro" id="IPR008926">
    <property type="entry name" value="RNR_R1-su_N"/>
</dbReference>
<keyword evidence="5 14" id="KW-0846">Cobalamin</keyword>
<dbReference type="PANTHER" id="PTHR43371">
    <property type="entry name" value="VITAMIN B12-DEPENDENT RIBONUCLEOTIDE REDUCTASE"/>
    <property type="match status" value="1"/>
</dbReference>
<keyword evidence="19" id="KW-1185">Reference proteome</keyword>
<dbReference type="GO" id="GO:0031419">
    <property type="term" value="F:cobalamin binding"/>
    <property type="evidence" value="ECO:0007669"/>
    <property type="project" value="UniProtKB-KW"/>
</dbReference>
<evidence type="ECO:0000259" key="17">
    <source>
        <dbReference type="Pfam" id="PF12637"/>
    </source>
</evidence>
<comment type="similarity">
    <text evidence="2 14">Belongs to the ribonucleoside diphosphate reductase class-2 family.</text>
</comment>
<dbReference type="PANTHER" id="PTHR43371:SF1">
    <property type="entry name" value="RIBONUCLEOSIDE-DIPHOSPHATE REDUCTASE"/>
    <property type="match status" value="1"/>
</dbReference>
<dbReference type="UniPathway" id="UPA00326"/>
<evidence type="ECO:0000256" key="1">
    <source>
        <dbReference type="ARBA" id="ARBA00001922"/>
    </source>
</evidence>
<evidence type="ECO:0000256" key="6">
    <source>
        <dbReference type="ARBA" id="ARBA00022634"/>
    </source>
</evidence>
<dbReference type="GO" id="GO:0004748">
    <property type="term" value="F:ribonucleoside-diphosphate reductase activity, thioredoxin disulfide as acceptor"/>
    <property type="evidence" value="ECO:0007669"/>
    <property type="project" value="UniProtKB-EC"/>
</dbReference>
<comment type="function">
    <text evidence="12 14">Catalyzes the reduction of ribonucleotides to deoxyribonucleotides. May function to provide a pool of deoxyribonucleotide precursors for DNA repair during oxygen limitation and/or for immediate growth after restoration of oxygen.</text>
</comment>
<dbReference type="SUPFAM" id="SSF51998">
    <property type="entry name" value="PFL-like glycyl radical enzymes"/>
    <property type="match status" value="1"/>
</dbReference>
<evidence type="ECO:0000256" key="4">
    <source>
        <dbReference type="ARBA" id="ARBA00014409"/>
    </source>
</evidence>
<dbReference type="Pfam" id="PF12637">
    <property type="entry name" value="TSCPD"/>
    <property type="match status" value="1"/>
</dbReference>
<feature type="domain" description="Ribonucleotide reductase large subunit N-terminal" evidence="15">
    <location>
        <begin position="63"/>
        <end position="143"/>
    </location>
</feature>
<evidence type="ECO:0000256" key="2">
    <source>
        <dbReference type="ARBA" id="ARBA00007405"/>
    </source>
</evidence>
<feature type="domain" description="Ribonucleotide reductase large subunit C-terminal" evidence="16">
    <location>
        <begin position="147"/>
        <end position="619"/>
    </location>
</feature>
<dbReference type="NCBIfam" id="TIGR02504">
    <property type="entry name" value="NrdJ_Z"/>
    <property type="match status" value="1"/>
</dbReference>
<feature type="domain" description="TSCPD" evidence="17">
    <location>
        <begin position="662"/>
        <end position="771"/>
    </location>
</feature>
<keyword evidence="8 14" id="KW-0560">Oxidoreductase</keyword>
<dbReference type="GO" id="GO:0009263">
    <property type="term" value="P:deoxyribonucleotide biosynthetic process"/>
    <property type="evidence" value="ECO:0007669"/>
    <property type="project" value="UniProtKB-KW"/>
</dbReference>
<keyword evidence="10" id="KW-1015">Disulfide bond</keyword>
<name>A0A857N4M2_9BACT</name>
<keyword evidence="6 14" id="KW-0237">DNA synthesis</keyword>
<evidence type="ECO:0000256" key="10">
    <source>
        <dbReference type="ARBA" id="ARBA00023157"/>
    </source>
</evidence>
<gene>
    <name evidence="18" type="ORF">MICH65_0086</name>
</gene>
<dbReference type="SUPFAM" id="SSF48168">
    <property type="entry name" value="R1 subunit of ribonucleotide reductase, N-terminal domain"/>
    <property type="match status" value="1"/>
</dbReference>
<dbReference type="Proteomes" id="UP000463983">
    <property type="component" value="Chromosome"/>
</dbReference>
<evidence type="ECO:0000256" key="5">
    <source>
        <dbReference type="ARBA" id="ARBA00022628"/>
    </source>
</evidence>
<dbReference type="CDD" id="cd02888">
    <property type="entry name" value="RNR_II_dimer"/>
    <property type="match status" value="1"/>
</dbReference>
<evidence type="ECO:0000259" key="15">
    <source>
        <dbReference type="Pfam" id="PF00317"/>
    </source>
</evidence>
<evidence type="ECO:0000256" key="7">
    <source>
        <dbReference type="ARBA" id="ARBA00022741"/>
    </source>
</evidence>
<dbReference type="Pfam" id="PF02867">
    <property type="entry name" value="Ribonuc_red_lgC"/>
    <property type="match status" value="1"/>
</dbReference>
<keyword evidence="9" id="KW-0215">Deoxyribonucleotide synthesis</keyword>
<evidence type="ECO:0000256" key="8">
    <source>
        <dbReference type="ARBA" id="ARBA00023002"/>
    </source>
</evidence>
<organism evidence="18 19">
    <name type="scientific">Candidatus Chazhemtobacterium aquaticus</name>
    <dbReference type="NCBI Taxonomy" id="2715735"/>
    <lineage>
        <taxon>Bacteria</taxon>
        <taxon>Candidatus Chazhemtobacteraceae</taxon>
        <taxon>Candidatus Chazhemtobacterium</taxon>
    </lineage>
</organism>
<sequence length="845" mass="92943">MAVSATIYEIKKEEKEKEREGDDIEYRKVKQEMKDYGEVMKLVSAKAGDRPELPDDLPVGQWSEQALKVLRERYLDKDAQGEVKETPEEMVWRVAFAIASAEVVWGADRKAVIELAKSYYKLMVSLKFLPNSPTLMNAGKGNGLQYSACFVLPVEDSLVGIFDAIKWQAIIHQSGGGTGFGFSRLRPQGAFVKTSRGVASGPVSFMKIFDAATQQVKQGGTRRGANMGMLRVDHPDIKEFITCKLEGGITNFNISVLATDDFMKALEEDGEYELVAPHTKEVVGKERAREIFDLICDSAWRSGDPGMVFIDRVNASKANPVPSLGPIESTNPCGEQPLYGFDACNLGSIFLRYFVKDGKEGRGVDWDGLKEAVWQSVRFLDDVIEVNPYPLPQIWETVRKIRRIGLGIGGWADMLFLLGIPYDSKEAFDLAEKIMRFISDEGHKASEALAEDRGPFPLWSESIYKEGRPLRNSTVTTIAPTGTISIIANSSSGVEPIFALAYRHTVKDEHINRELVFVNPVLREIGEKEGWWSKELEEKIAETGNVHDVKGVPDKWRKVLVTSHEIKPADHVMMQAAWQRYTDNAVSKTINLPNEAKVDDVAQAYLQAWSEGCMGITVYRDGSKDWQVLNVGSKTDKKTDDKGMVIEEKSETRSEVAELRVRPKKLVGSTYKIKTPVGTAFVVVNSDDLGNPFEVFVNVGKAGTHVTADAEAIGRLVSLSLRVPSVLPARSVAEAVVEQLAGIGGAESVGFGNGKVRSLADGVAKVLREHMQPEVEQEVKGGSNGFASKSPLLDSVSSGDLGEVVQQEALPLTKERRDLCPECGQATLVIEEGCSKCYSCGASKC</sequence>
<dbReference type="EMBL" id="CP047901">
    <property type="protein sequence ID" value="QHO63067.1"/>
    <property type="molecule type" value="Genomic_DNA"/>
</dbReference>
<dbReference type="InterPro" id="IPR050862">
    <property type="entry name" value="RdRp_reductase_class-2"/>
</dbReference>
<keyword evidence="11 14" id="KW-0170">Cobalt</keyword>
<evidence type="ECO:0000313" key="18">
    <source>
        <dbReference type="EMBL" id="QHO63067.1"/>
    </source>
</evidence>
<comment type="cofactor">
    <cofactor evidence="1 14">
        <name>adenosylcob(III)alamin</name>
        <dbReference type="ChEBI" id="CHEBI:18408"/>
    </cofactor>
</comment>
<evidence type="ECO:0000259" key="16">
    <source>
        <dbReference type="Pfam" id="PF02867"/>
    </source>
</evidence>
<comment type="catalytic activity">
    <reaction evidence="13 14">
        <text>a 2'-deoxyribonucleoside 5'-diphosphate + [thioredoxin]-disulfide + H2O = a ribonucleoside 5'-diphosphate + [thioredoxin]-dithiol</text>
        <dbReference type="Rhea" id="RHEA:23252"/>
        <dbReference type="Rhea" id="RHEA-COMP:10698"/>
        <dbReference type="Rhea" id="RHEA-COMP:10700"/>
        <dbReference type="ChEBI" id="CHEBI:15377"/>
        <dbReference type="ChEBI" id="CHEBI:29950"/>
        <dbReference type="ChEBI" id="CHEBI:50058"/>
        <dbReference type="ChEBI" id="CHEBI:57930"/>
        <dbReference type="ChEBI" id="CHEBI:73316"/>
        <dbReference type="EC" id="1.17.4.1"/>
    </reaction>
</comment>
<dbReference type="Pfam" id="PF00317">
    <property type="entry name" value="Ribonuc_red_lgN"/>
    <property type="match status" value="1"/>
</dbReference>
<evidence type="ECO:0000256" key="3">
    <source>
        <dbReference type="ARBA" id="ARBA00012274"/>
    </source>
</evidence>
<keyword evidence="7 14" id="KW-0547">Nucleotide-binding</keyword>
<dbReference type="GO" id="GO:0071897">
    <property type="term" value="P:DNA biosynthetic process"/>
    <property type="evidence" value="ECO:0007669"/>
    <property type="project" value="UniProtKB-KW"/>
</dbReference>
<dbReference type="EC" id="1.17.4.1" evidence="3 14"/>
<proteinExistence type="inferred from homology"/>
<evidence type="ECO:0000256" key="14">
    <source>
        <dbReference type="RuleBase" id="RU364064"/>
    </source>
</evidence>
<evidence type="ECO:0000256" key="11">
    <source>
        <dbReference type="ARBA" id="ARBA00023285"/>
    </source>
</evidence>
<evidence type="ECO:0000256" key="9">
    <source>
        <dbReference type="ARBA" id="ARBA00023116"/>
    </source>
</evidence>
<protein>
    <recommendedName>
        <fullName evidence="4 14">Vitamin B12-dependent ribonucleotide reductase</fullName>
        <ecNumber evidence="3 14">1.17.4.1</ecNumber>
    </recommendedName>
</protein>
<dbReference type="PRINTS" id="PR01183">
    <property type="entry name" value="RIBORDTASEM1"/>
</dbReference>
<evidence type="ECO:0000256" key="12">
    <source>
        <dbReference type="ARBA" id="ARBA00025437"/>
    </source>
</evidence>
<dbReference type="InterPro" id="IPR024434">
    <property type="entry name" value="TSCPD_dom"/>
</dbReference>
<dbReference type="InterPro" id="IPR013344">
    <property type="entry name" value="RNR_NrdJ/NrdZ"/>
</dbReference>
<dbReference type="InterPro" id="IPR013509">
    <property type="entry name" value="RNR_lsu_N"/>
</dbReference>
<reference evidence="19" key="1">
    <citation type="journal article" date="2020" name="Microorganisms">
        <title>Complete Genome of a Member of a New Bacterial Lineage in the Microgenomates Group Reveals an Unusual Nucleotide Composition Disparity Between Two Strands of DNA and Limited Metabolic Potential.</title>
        <authorList>
            <person name="Kadnikov V.V."/>
            <person name="Mardanov A.V."/>
            <person name="Beletsky A.V."/>
            <person name="Karnachuk O.V."/>
            <person name="Ravin N.V."/>
        </authorList>
    </citation>
    <scope>NUCLEOTIDE SEQUENCE [LARGE SCALE GENOMIC DNA]</scope>
</reference>
<dbReference type="KEGG" id="caqa:MICH65_0086"/>
<evidence type="ECO:0000313" key="19">
    <source>
        <dbReference type="Proteomes" id="UP000463983"/>
    </source>
</evidence>
<dbReference type="GO" id="GO:0005524">
    <property type="term" value="F:ATP binding"/>
    <property type="evidence" value="ECO:0007669"/>
    <property type="project" value="InterPro"/>
</dbReference>
<dbReference type="InterPro" id="IPR000788">
    <property type="entry name" value="RNR_lg_C"/>
</dbReference>
<dbReference type="NCBIfam" id="NF006417">
    <property type="entry name" value="PRK08665.1"/>
    <property type="match status" value="1"/>
</dbReference>
<dbReference type="RefSeq" id="WP_236870855.1">
    <property type="nucleotide sequence ID" value="NZ_CP047901.1"/>
</dbReference>
<accession>A0A857N4M2</accession>
<dbReference type="Gene3D" id="3.20.70.20">
    <property type="match status" value="1"/>
</dbReference>
<evidence type="ECO:0000256" key="13">
    <source>
        <dbReference type="ARBA" id="ARBA00047754"/>
    </source>
</evidence>